<keyword evidence="2" id="KW-0732">Signal</keyword>
<gene>
    <name evidence="3" type="ORF">GHC57_17525</name>
</gene>
<proteinExistence type="predicted"/>
<dbReference type="AlphaFoldDB" id="A0A7X2D6J3"/>
<dbReference type="Proteomes" id="UP000434582">
    <property type="component" value="Unassembled WGS sequence"/>
</dbReference>
<accession>A0A7X2D6J3</accession>
<comment type="caution">
    <text evidence="3">The sequence shown here is derived from an EMBL/GenBank/DDBJ whole genome shotgun (WGS) entry which is preliminary data.</text>
</comment>
<keyword evidence="4" id="KW-1185">Reference proteome</keyword>
<keyword evidence="1" id="KW-1133">Transmembrane helix</keyword>
<organism evidence="3 4">
    <name type="scientific">Roseospira navarrensis</name>
    <dbReference type="NCBI Taxonomy" id="140058"/>
    <lineage>
        <taxon>Bacteria</taxon>
        <taxon>Pseudomonadati</taxon>
        <taxon>Pseudomonadota</taxon>
        <taxon>Alphaproteobacteria</taxon>
        <taxon>Rhodospirillales</taxon>
        <taxon>Rhodospirillaceae</taxon>
        <taxon>Roseospira</taxon>
    </lineage>
</organism>
<feature type="transmembrane region" description="Helical" evidence="1">
    <location>
        <begin position="253"/>
        <end position="271"/>
    </location>
</feature>
<evidence type="ECO:0000313" key="4">
    <source>
        <dbReference type="Proteomes" id="UP000434582"/>
    </source>
</evidence>
<feature type="signal peptide" evidence="2">
    <location>
        <begin position="1"/>
        <end position="25"/>
    </location>
</feature>
<dbReference type="RefSeq" id="WP_153346673.1">
    <property type="nucleotide sequence ID" value="NZ_WIVE01000089.1"/>
</dbReference>
<evidence type="ECO:0000313" key="3">
    <source>
        <dbReference type="EMBL" id="MQX38320.1"/>
    </source>
</evidence>
<evidence type="ECO:0000256" key="2">
    <source>
        <dbReference type="SAM" id="SignalP"/>
    </source>
</evidence>
<keyword evidence="1" id="KW-0812">Transmembrane</keyword>
<feature type="chain" id="PRO_5030542374" evidence="2">
    <location>
        <begin position="26"/>
        <end position="282"/>
    </location>
</feature>
<dbReference type="NCBIfam" id="TIGR03370">
    <property type="entry name" value="VPLPA-CTERM"/>
    <property type="match status" value="1"/>
</dbReference>
<sequence>MHFRSLIGTATVAGTLIAAAGTAQAAGWFETDRLGYSGTVTRHDTLQNAKDGVNATDTVQVGPRDLSMYFSDGYTPDYNVAMGSWWYSTEGSSGWGNTHGNTGVGFMQMYDVGGASDTSMSMGFSDFDGTYYRDFSFSVVGGDLSDYSRLSVYDNVNDGGIFHEYAIDFTVSGLMGEEVSPGVIQSFGTHPTSVTGTMTGVFELTENETSPANIGFYSFAFDLNMENWAWENRDALDPNAFSESNFAVTPLPAAVWFLLTAIGGLVSTRWLKTGKAGASARA</sequence>
<reference evidence="3 4" key="1">
    <citation type="submission" date="2019-10" db="EMBL/GenBank/DDBJ databases">
        <title>Draft whole-genome sequence of the purple nonsulfur photosynthetic bacterium Roseospira navarrensis DSM 15114.</title>
        <authorList>
            <person name="Kyndt J.A."/>
            <person name="Meyer T.E."/>
        </authorList>
    </citation>
    <scope>NUCLEOTIDE SEQUENCE [LARGE SCALE GENOMIC DNA]</scope>
    <source>
        <strain evidence="3 4">DSM 15114</strain>
    </source>
</reference>
<evidence type="ECO:0000256" key="1">
    <source>
        <dbReference type="SAM" id="Phobius"/>
    </source>
</evidence>
<dbReference type="OrthoDB" id="7870719at2"/>
<dbReference type="EMBL" id="WIVE01000089">
    <property type="protein sequence ID" value="MQX38320.1"/>
    <property type="molecule type" value="Genomic_DNA"/>
</dbReference>
<keyword evidence="1" id="KW-0472">Membrane</keyword>
<dbReference type="InterPro" id="IPR022472">
    <property type="entry name" value="VPLPA-CTERM"/>
</dbReference>
<protein>
    <submittedName>
        <fullName evidence="3">VPLPA-CTERM sorting domain-containing protein</fullName>
    </submittedName>
</protein>
<name>A0A7X2D6J3_9PROT</name>